<dbReference type="Proteomes" id="UP000277204">
    <property type="component" value="Unassembled WGS sequence"/>
</dbReference>
<evidence type="ECO:0000313" key="1">
    <source>
        <dbReference type="EMBL" id="VDP31893.1"/>
    </source>
</evidence>
<dbReference type="AlphaFoldDB" id="A0A3P8GBP6"/>
<organism evidence="1 2">
    <name type="scientific">Schistosoma margrebowiei</name>
    <dbReference type="NCBI Taxonomy" id="48269"/>
    <lineage>
        <taxon>Eukaryota</taxon>
        <taxon>Metazoa</taxon>
        <taxon>Spiralia</taxon>
        <taxon>Lophotrochozoa</taxon>
        <taxon>Platyhelminthes</taxon>
        <taxon>Trematoda</taxon>
        <taxon>Digenea</taxon>
        <taxon>Strigeidida</taxon>
        <taxon>Schistosomatoidea</taxon>
        <taxon>Schistosomatidae</taxon>
        <taxon>Schistosoma</taxon>
    </lineage>
</organism>
<evidence type="ECO:0000313" key="2">
    <source>
        <dbReference type="Proteomes" id="UP000277204"/>
    </source>
</evidence>
<name>A0A3P8GBP6_9TREM</name>
<dbReference type="EMBL" id="UZAI01017993">
    <property type="protein sequence ID" value="VDP31893.1"/>
    <property type="molecule type" value="Genomic_DNA"/>
</dbReference>
<keyword evidence="2" id="KW-1185">Reference proteome</keyword>
<proteinExistence type="predicted"/>
<reference evidence="1 2" key="1">
    <citation type="submission" date="2018-11" db="EMBL/GenBank/DDBJ databases">
        <authorList>
            <consortium name="Pathogen Informatics"/>
        </authorList>
    </citation>
    <scope>NUCLEOTIDE SEQUENCE [LARGE SCALE GENOMIC DNA]</scope>
    <source>
        <strain evidence="1 2">Zambia</strain>
    </source>
</reference>
<sequence length="92" mass="10823">MISLTAFTLLDCSPIGLGQVIHEHYRKTNFILKSNANIHSISHNNLERFKSNEDQHISNDIFENSQNGMFLFCFVLLLFMELYKFDFMTKFL</sequence>
<gene>
    <name evidence="1" type="ORF">SMRZ_LOCUS19525</name>
</gene>
<protein>
    <submittedName>
        <fullName evidence="1">Uncharacterized protein</fullName>
    </submittedName>
</protein>
<accession>A0A3P8GBP6</accession>